<accession>A0A2B4RHT2</accession>
<reference evidence="3" key="1">
    <citation type="journal article" date="2017" name="bioRxiv">
        <title>Comparative analysis of the genomes of Stylophora pistillata and Acropora digitifera provides evidence for extensive differences between species of corals.</title>
        <authorList>
            <person name="Voolstra C.R."/>
            <person name="Li Y."/>
            <person name="Liew Y.J."/>
            <person name="Baumgarten S."/>
            <person name="Zoccola D."/>
            <person name="Flot J.-F."/>
            <person name="Tambutte S."/>
            <person name="Allemand D."/>
            <person name="Aranda M."/>
        </authorList>
    </citation>
    <scope>NUCLEOTIDE SEQUENCE [LARGE SCALE GENOMIC DNA]</scope>
</reference>
<feature type="region of interest" description="Disordered" evidence="1">
    <location>
        <begin position="1"/>
        <end position="164"/>
    </location>
</feature>
<dbReference type="AlphaFoldDB" id="A0A2B4RHT2"/>
<proteinExistence type="predicted"/>
<protein>
    <submittedName>
        <fullName evidence="2">Uncharacterized protein</fullName>
    </submittedName>
</protein>
<keyword evidence="3" id="KW-1185">Reference proteome</keyword>
<name>A0A2B4RHT2_STYPI</name>
<feature type="compositionally biased region" description="Basic and acidic residues" evidence="1">
    <location>
        <begin position="1"/>
        <end position="10"/>
    </location>
</feature>
<dbReference type="OrthoDB" id="5990497at2759"/>
<dbReference type="EMBL" id="LSMT01000606">
    <property type="protein sequence ID" value="PFX15822.1"/>
    <property type="molecule type" value="Genomic_DNA"/>
</dbReference>
<feature type="compositionally biased region" description="Basic and acidic residues" evidence="1">
    <location>
        <begin position="40"/>
        <end position="49"/>
    </location>
</feature>
<organism evidence="2 3">
    <name type="scientific">Stylophora pistillata</name>
    <name type="common">Smooth cauliflower coral</name>
    <dbReference type="NCBI Taxonomy" id="50429"/>
    <lineage>
        <taxon>Eukaryota</taxon>
        <taxon>Metazoa</taxon>
        <taxon>Cnidaria</taxon>
        <taxon>Anthozoa</taxon>
        <taxon>Hexacorallia</taxon>
        <taxon>Scleractinia</taxon>
        <taxon>Astrocoeniina</taxon>
        <taxon>Pocilloporidae</taxon>
        <taxon>Stylophora</taxon>
    </lineage>
</organism>
<gene>
    <name evidence="2" type="ORF">AWC38_SpisGene19946</name>
</gene>
<evidence type="ECO:0000256" key="1">
    <source>
        <dbReference type="SAM" id="MobiDB-lite"/>
    </source>
</evidence>
<evidence type="ECO:0000313" key="3">
    <source>
        <dbReference type="Proteomes" id="UP000225706"/>
    </source>
</evidence>
<feature type="compositionally biased region" description="Basic residues" evidence="1">
    <location>
        <begin position="79"/>
        <end position="91"/>
    </location>
</feature>
<feature type="compositionally biased region" description="Basic and acidic residues" evidence="1">
    <location>
        <begin position="150"/>
        <end position="164"/>
    </location>
</feature>
<evidence type="ECO:0000313" key="2">
    <source>
        <dbReference type="EMBL" id="PFX15822.1"/>
    </source>
</evidence>
<comment type="caution">
    <text evidence="2">The sequence shown here is derived from an EMBL/GenBank/DDBJ whole genome shotgun (WGS) entry which is preliminary data.</text>
</comment>
<sequence length="164" mass="18308">MNSELSEEKRRGRVVINPNEDIRSFFSPTGKTTKQGASKVEIKRWKDPTAKSSSKQNVGKSRSKSKGLSSSEDDEITRKQKLKKTQKKKKGGNIIDSDSDEDPLPPNIRKATSAKKGESAKAKKSRRPISLDSDEEEVVPKKLKPSAKQTETKATKEVQQVKDR</sequence>
<feature type="compositionally biased region" description="Polar residues" evidence="1">
    <location>
        <begin position="26"/>
        <end position="36"/>
    </location>
</feature>
<dbReference type="Proteomes" id="UP000225706">
    <property type="component" value="Unassembled WGS sequence"/>
</dbReference>